<dbReference type="Proteomes" id="UP000019918">
    <property type="component" value="Unassembled WGS sequence"/>
</dbReference>
<dbReference type="OrthoDB" id="6504948at2"/>
<evidence type="ECO:0000313" key="1">
    <source>
        <dbReference type="EMBL" id="EXU74241.1"/>
    </source>
</evidence>
<dbReference type="AlphaFoldDB" id="A0A014LXF1"/>
<name>A0A014LXF1_9GAMM</name>
<proteinExistence type="predicted"/>
<dbReference type="PATRIC" id="fig|69222.5.peg.3613"/>
<dbReference type="STRING" id="69222.BG55_17725"/>
<sequence>MSRELNERKAELLRLVQQQRLDLSAEKKLWLESTARYDSGWLTLVSLRRYLAVGSSLMAIWSVRNPRIITRWARRGLGLWSTWRMVRNYLPRR</sequence>
<protein>
    <submittedName>
        <fullName evidence="1">Membrane protein</fullName>
    </submittedName>
</protein>
<comment type="caution">
    <text evidence="1">The sequence shown here is derived from an EMBL/GenBank/DDBJ whole genome shotgun (WGS) entry which is preliminary data.</text>
</comment>
<reference evidence="1 2" key="1">
    <citation type="submission" date="2014-02" db="EMBL/GenBank/DDBJ databases">
        <title>Draft genome of Erwinia mallotivora strain BT-MARDI, a papaya dieback pathogen.</title>
        <authorList>
            <person name="Redzuan R."/>
            <person name="Abu Bakar N."/>
            <person name="Badrun R."/>
            <person name="Mohd Raih M.F."/>
            <person name="Rozano L."/>
            <person name="Mat Amin N."/>
        </authorList>
    </citation>
    <scope>NUCLEOTIDE SEQUENCE [LARGE SCALE GENOMIC DNA]</scope>
    <source>
        <strain evidence="1 2">BT-MARDI</strain>
    </source>
</reference>
<dbReference type="InterPro" id="IPR025612">
    <property type="entry name" value="YqjK"/>
</dbReference>
<dbReference type="EMBL" id="JFHN01000063">
    <property type="protein sequence ID" value="EXU74241.1"/>
    <property type="molecule type" value="Genomic_DNA"/>
</dbReference>
<dbReference type="Pfam" id="PF13997">
    <property type="entry name" value="YqjK"/>
    <property type="match status" value="1"/>
</dbReference>
<gene>
    <name evidence="1" type="ORF">BG55_17725</name>
</gene>
<evidence type="ECO:0000313" key="2">
    <source>
        <dbReference type="Proteomes" id="UP000019918"/>
    </source>
</evidence>
<organism evidence="1 2">
    <name type="scientific">Erwinia mallotivora</name>
    <dbReference type="NCBI Taxonomy" id="69222"/>
    <lineage>
        <taxon>Bacteria</taxon>
        <taxon>Pseudomonadati</taxon>
        <taxon>Pseudomonadota</taxon>
        <taxon>Gammaproteobacteria</taxon>
        <taxon>Enterobacterales</taxon>
        <taxon>Erwiniaceae</taxon>
        <taxon>Erwinia</taxon>
    </lineage>
</organism>
<dbReference type="RefSeq" id="WP_034939792.1">
    <property type="nucleotide sequence ID" value="NZ_JFHN01000063.1"/>
</dbReference>
<keyword evidence="2" id="KW-1185">Reference proteome</keyword>
<accession>A0A014LXF1</accession>